<keyword evidence="6" id="KW-0732">Signal</keyword>
<keyword evidence="2" id="KW-0813">Transport</keyword>
<feature type="domain" description="TonB-dependent receptor plug" evidence="12">
    <location>
        <begin position="79"/>
        <end position="201"/>
    </location>
</feature>
<evidence type="ECO:0000256" key="2">
    <source>
        <dbReference type="ARBA" id="ARBA00022448"/>
    </source>
</evidence>
<evidence type="ECO:0000313" key="13">
    <source>
        <dbReference type="EMBL" id="AWI08266.1"/>
    </source>
</evidence>
<protein>
    <recommendedName>
        <fullName evidence="12">TonB-dependent receptor plug domain-containing protein</fullName>
    </recommendedName>
</protein>
<proteinExistence type="predicted"/>
<dbReference type="GO" id="GO:0015344">
    <property type="term" value="F:siderophore uptake transmembrane transporter activity"/>
    <property type="evidence" value="ECO:0007669"/>
    <property type="project" value="TreeGrafter"/>
</dbReference>
<sequence length="1238" mass="138422">MAVGGLVLSGTLAMAQAVRPETTPTSDTAPIPVTTRAATPAPIDDDVVMMSPFQVDATKDKGYYAENTLAGSRMRTNISDLGAAISVITKQQMEDTASLDINDVFRYEINAEGSSTYTPISAPGRAATGYADNISGNSTGGGEIRTNSGANRLRGMGAPSMALNYYSALSQIPFDSYNAASVEINRGPNSLLFGMGNPAGIVNMSMAQALINKNTAQVMVRIDDRGSNRASFNFNKTLIKDKLAVYGALLYNDEQFERKPSYDITRRQYATVTYQPFKRTKITASIEGYKNDGRRPNFMTPKDYVTSWVNAGKPGYDPRNGAFVLADGSVVPYVTNANSPLAENMVNYLKGLPNFDTAKYTEKRTDGRLTGATYDGVNVFTADIITNIKSPMRIPGIGIHASRPFQMLDGGNSVGFYETAADRVLPSWGTKTVTPAEADIWANPVWYNAYNASYTRSQGNAAEYAATMPSYKDPGVSNSAIYDWTDINTNQMNFAEARNTNYNVEFEQEILPGLLHFSAGWFRQDYRAVQNYTVAQLDAATLYVDTNLYLPDGTENKYFGQVYLEDTDADTWETSINSDQYRAMLAFTPDFTKNKGWTRWLGRHNILGLVSHQETETKTYRKRLMFVGAGNQASALRYLPDPTLGSTWSYTDGHGSRIGRSEDGRAAYRMYYLSSPGDPSGVVTHSSGAWSGATSYTGDILGYNYNTNQWEPYNMTMGLSTHSAGTDRQERRLLSYSTAITSYLWKDRLITTFGIRRDENKTRTTDKGATTKEQKFVDGYYQDEFVNSFRTNWNELKGTTKTVGFVLKPFLNWDAIEKRAADGNLFWEFVRDFGISYNKSDNFDAPPASYIDYFGSTLPQPVGDGKDYGVQFSLFQNKLFTRISWFKATSENNYINPSSAGSRLVTLIDTNSFRGWAERIALLNLTNMNVVGAPTDTADWVNLARASINEDTLKTEISRIWGQDYDYYTNLPGIPYGSQSLEAKGVEVMMNYNPTPNWTMRLTAGKQRSVYNNVLKEFDAWYNHRNQFMENARAADFLNADKQQYATYTPFNSTTPVILDEFWKSSGYIAEYGPNNTYGYRNARDYYEGVVTPEEQLAKILQGQVAPGQRKYRASFVTNYVFTHGPLKGFSVGGAQRWEDKAIIGYYGKASNPATPNKIDMADTSRPMYDSANWYTDLWVAYTCKVFNNKARMKIQLNVTDVFQDGELQVVARNYDGSPVSYRIMDPRKFILTATFDF</sequence>
<evidence type="ECO:0000256" key="5">
    <source>
        <dbReference type="ARBA" id="ARBA00022692"/>
    </source>
</evidence>
<dbReference type="InterPro" id="IPR012910">
    <property type="entry name" value="Plug_dom"/>
</dbReference>
<dbReference type="GO" id="GO:0009279">
    <property type="term" value="C:cell outer membrane"/>
    <property type="evidence" value="ECO:0007669"/>
    <property type="project" value="UniProtKB-SubCell"/>
</dbReference>
<keyword evidence="14" id="KW-1185">Reference proteome</keyword>
<dbReference type="InterPro" id="IPR037066">
    <property type="entry name" value="Plug_dom_sf"/>
</dbReference>
<evidence type="ECO:0000256" key="8">
    <source>
        <dbReference type="ARBA" id="ARBA00023065"/>
    </source>
</evidence>
<evidence type="ECO:0000256" key="6">
    <source>
        <dbReference type="ARBA" id="ARBA00022729"/>
    </source>
</evidence>
<name>A0A2U8E0A8_9BACT</name>
<dbReference type="SUPFAM" id="SSF56935">
    <property type="entry name" value="Porins"/>
    <property type="match status" value="1"/>
</dbReference>
<dbReference type="PANTHER" id="PTHR32552">
    <property type="entry name" value="FERRICHROME IRON RECEPTOR-RELATED"/>
    <property type="match status" value="1"/>
</dbReference>
<evidence type="ECO:0000256" key="1">
    <source>
        <dbReference type="ARBA" id="ARBA00004571"/>
    </source>
</evidence>
<evidence type="ECO:0000256" key="11">
    <source>
        <dbReference type="SAM" id="MobiDB-lite"/>
    </source>
</evidence>
<accession>A0A2U8E0A8</accession>
<evidence type="ECO:0000259" key="12">
    <source>
        <dbReference type="Pfam" id="PF07715"/>
    </source>
</evidence>
<dbReference type="Gene3D" id="2.170.130.10">
    <property type="entry name" value="TonB-dependent receptor, plug domain"/>
    <property type="match status" value="1"/>
</dbReference>
<organism evidence="13 14">
    <name type="scientific">Ereboglobus luteus</name>
    <dbReference type="NCBI Taxonomy" id="1796921"/>
    <lineage>
        <taxon>Bacteria</taxon>
        <taxon>Pseudomonadati</taxon>
        <taxon>Verrucomicrobiota</taxon>
        <taxon>Opitutia</taxon>
        <taxon>Opitutales</taxon>
        <taxon>Opitutaceae</taxon>
        <taxon>Ereboglobus</taxon>
    </lineage>
</organism>
<dbReference type="AlphaFoldDB" id="A0A2U8E0A8"/>
<keyword evidence="3" id="KW-1134">Transmembrane beta strand</keyword>
<keyword evidence="4" id="KW-0410">Iron transport</keyword>
<evidence type="ECO:0000256" key="7">
    <source>
        <dbReference type="ARBA" id="ARBA00023004"/>
    </source>
</evidence>
<keyword evidence="8" id="KW-0406">Ion transport</keyword>
<evidence type="ECO:0000256" key="10">
    <source>
        <dbReference type="ARBA" id="ARBA00023237"/>
    </source>
</evidence>
<feature type="region of interest" description="Disordered" evidence="11">
    <location>
        <begin position="18"/>
        <end position="38"/>
    </location>
</feature>
<dbReference type="PANTHER" id="PTHR32552:SF68">
    <property type="entry name" value="FERRICHROME OUTER MEMBRANE TRANSPORTER_PHAGE RECEPTOR"/>
    <property type="match status" value="1"/>
</dbReference>
<keyword evidence="10" id="KW-0998">Cell outer membrane</keyword>
<reference evidence="13 14" key="1">
    <citation type="journal article" date="2018" name="Syst. Appl. Microbiol.">
        <title>Ereboglobus luteus gen. nov. sp. nov. from cockroach guts, and new insights into the oxygen relationship of the genera Opitutus and Didymococcus (Verrucomicrobia: Opitutaceae).</title>
        <authorList>
            <person name="Tegtmeier D."/>
            <person name="Belitz A."/>
            <person name="Radek R."/>
            <person name="Heimerl T."/>
            <person name="Brune A."/>
        </authorList>
    </citation>
    <scope>NUCLEOTIDE SEQUENCE [LARGE SCALE GENOMIC DNA]</scope>
    <source>
        <strain evidence="13 14">Ho45</strain>
    </source>
</reference>
<evidence type="ECO:0000256" key="4">
    <source>
        <dbReference type="ARBA" id="ARBA00022496"/>
    </source>
</evidence>
<evidence type="ECO:0000313" key="14">
    <source>
        <dbReference type="Proteomes" id="UP000244896"/>
    </source>
</evidence>
<evidence type="ECO:0000256" key="3">
    <source>
        <dbReference type="ARBA" id="ARBA00022452"/>
    </source>
</evidence>
<comment type="subcellular location">
    <subcellularLocation>
        <location evidence="1">Cell outer membrane</location>
        <topology evidence="1">Multi-pass membrane protein</topology>
    </subcellularLocation>
</comment>
<dbReference type="EMBL" id="CP023004">
    <property type="protein sequence ID" value="AWI08266.1"/>
    <property type="molecule type" value="Genomic_DNA"/>
</dbReference>
<dbReference type="InterPro" id="IPR039426">
    <property type="entry name" value="TonB-dep_rcpt-like"/>
</dbReference>
<dbReference type="Gene3D" id="2.40.170.20">
    <property type="entry name" value="TonB-dependent receptor, beta-barrel domain"/>
    <property type="match status" value="1"/>
</dbReference>
<dbReference type="Proteomes" id="UP000244896">
    <property type="component" value="Chromosome"/>
</dbReference>
<dbReference type="KEGG" id="elut:CKA38_02405"/>
<keyword evidence="9" id="KW-0472">Membrane</keyword>
<gene>
    <name evidence="13" type="ORF">CKA38_02405</name>
</gene>
<keyword evidence="5" id="KW-0812">Transmembrane</keyword>
<keyword evidence="7" id="KW-0408">Iron</keyword>
<dbReference type="InterPro" id="IPR036942">
    <property type="entry name" value="Beta-barrel_TonB_sf"/>
</dbReference>
<evidence type="ECO:0000256" key="9">
    <source>
        <dbReference type="ARBA" id="ARBA00023136"/>
    </source>
</evidence>
<dbReference type="Pfam" id="PF07715">
    <property type="entry name" value="Plug"/>
    <property type="match status" value="1"/>
</dbReference>